<protein>
    <submittedName>
        <fullName evidence="2">Uncharacterized protein</fullName>
    </submittedName>
</protein>
<dbReference type="KEGG" id="mnv:MNVI_45430"/>
<evidence type="ECO:0000313" key="2">
    <source>
        <dbReference type="EMBL" id="BBY09225.1"/>
    </source>
</evidence>
<reference evidence="3 4" key="1">
    <citation type="submission" date="2017-02" db="EMBL/GenBank/DDBJ databases">
        <title>The new phylogeny of genus Mycobacterium.</title>
        <authorList>
            <person name="Tortoli E."/>
            <person name="Trovato A."/>
            <person name="Cirillo D.M."/>
        </authorList>
    </citation>
    <scope>NUCLEOTIDE SEQUENCE [LARGE SCALE GENOMIC DNA]</scope>
    <source>
        <strain evidence="3 4">DSM 45145</strain>
    </source>
</reference>
<accession>A0A7I7PKY5</accession>
<keyword evidence="4" id="KW-1185">Reference proteome</keyword>
<reference evidence="2" key="3">
    <citation type="submission" date="2020-02" db="EMBL/GenBank/DDBJ databases">
        <authorList>
            <person name="Matsumoto Y."/>
            <person name="Motooka D."/>
            <person name="Nakamura S."/>
        </authorList>
    </citation>
    <scope>NUCLEOTIDE SEQUENCE</scope>
    <source>
        <strain evidence="2">JCM 16367</strain>
    </source>
</reference>
<gene>
    <name evidence="3" type="ORF">BST37_17470</name>
    <name evidence="2" type="ORF">MNVI_45430</name>
</gene>
<evidence type="ECO:0000256" key="1">
    <source>
        <dbReference type="SAM" id="MobiDB-lite"/>
    </source>
</evidence>
<organism evidence="2 5">
    <name type="scientific">Mycobacterium noviomagense</name>
    <dbReference type="NCBI Taxonomy" id="459858"/>
    <lineage>
        <taxon>Bacteria</taxon>
        <taxon>Bacillati</taxon>
        <taxon>Actinomycetota</taxon>
        <taxon>Actinomycetes</taxon>
        <taxon>Mycobacteriales</taxon>
        <taxon>Mycobacteriaceae</taxon>
        <taxon>Mycobacterium</taxon>
    </lineage>
</organism>
<dbReference type="Proteomes" id="UP000192374">
    <property type="component" value="Unassembled WGS sequence"/>
</dbReference>
<dbReference type="EMBL" id="AP022583">
    <property type="protein sequence ID" value="BBY09225.1"/>
    <property type="molecule type" value="Genomic_DNA"/>
</dbReference>
<evidence type="ECO:0000313" key="3">
    <source>
        <dbReference type="EMBL" id="ORB11971.1"/>
    </source>
</evidence>
<dbReference type="Proteomes" id="UP000466894">
    <property type="component" value="Chromosome"/>
</dbReference>
<dbReference type="AlphaFoldDB" id="A0A7I7PKY5"/>
<sequence length="117" mass="11429">MPPVTKPTTTQEKGVKYENQTGNSGFIARGCPWHGRSGLRCRCGECGPTSAAAGAGSARAAAARAGWSICAATATAGAPTAGTGWSVRAAATAGAATACTAAACTATAARVLMTVVR</sequence>
<evidence type="ECO:0000313" key="4">
    <source>
        <dbReference type="Proteomes" id="UP000192374"/>
    </source>
</evidence>
<name>A0A7I7PKY5_9MYCO</name>
<proteinExistence type="predicted"/>
<evidence type="ECO:0000313" key="5">
    <source>
        <dbReference type="Proteomes" id="UP000466894"/>
    </source>
</evidence>
<dbReference type="EMBL" id="MVIC01000040">
    <property type="protein sequence ID" value="ORB11971.1"/>
    <property type="molecule type" value="Genomic_DNA"/>
</dbReference>
<reference evidence="2 5" key="2">
    <citation type="journal article" date="2019" name="Emerg. Microbes Infect.">
        <title>Comprehensive subspecies identification of 175 nontuberculous mycobacteria species based on 7547 genomic profiles.</title>
        <authorList>
            <person name="Matsumoto Y."/>
            <person name="Kinjo T."/>
            <person name="Motooka D."/>
            <person name="Nabeya D."/>
            <person name="Jung N."/>
            <person name="Uechi K."/>
            <person name="Horii T."/>
            <person name="Iida T."/>
            <person name="Fujita J."/>
            <person name="Nakamura S."/>
        </authorList>
    </citation>
    <scope>NUCLEOTIDE SEQUENCE [LARGE SCALE GENOMIC DNA]</scope>
    <source>
        <strain evidence="2 5">JCM 16367</strain>
    </source>
</reference>
<feature type="region of interest" description="Disordered" evidence="1">
    <location>
        <begin position="1"/>
        <end position="23"/>
    </location>
</feature>